<dbReference type="HOGENOM" id="CLU_441134_0_0_1"/>
<feature type="compositionally biased region" description="Basic and acidic residues" evidence="5">
    <location>
        <begin position="125"/>
        <end position="136"/>
    </location>
</feature>
<dbReference type="InterPro" id="IPR017455">
    <property type="entry name" value="Znf_FYVE-rel"/>
</dbReference>
<dbReference type="VEuPathDB" id="FungiDB:PYU1_G014228"/>
<evidence type="ECO:0000256" key="3">
    <source>
        <dbReference type="ARBA" id="ARBA00022833"/>
    </source>
</evidence>
<evidence type="ECO:0000256" key="2">
    <source>
        <dbReference type="ARBA" id="ARBA00022771"/>
    </source>
</evidence>
<dbReference type="GO" id="GO:0016020">
    <property type="term" value="C:membrane"/>
    <property type="evidence" value="ECO:0007669"/>
    <property type="project" value="TreeGrafter"/>
</dbReference>
<dbReference type="Pfam" id="PF08718">
    <property type="entry name" value="GLTP"/>
    <property type="match status" value="1"/>
</dbReference>
<evidence type="ECO:0000256" key="4">
    <source>
        <dbReference type="PROSITE-ProRule" id="PRU00091"/>
    </source>
</evidence>
<feature type="region of interest" description="Disordered" evidence="5">
    <location>
        <begin position="86"/>
        <end position="149"/>
    </location>
</feature>
<sequence>MVDSHGATSTQRDSAETLSINTAFNSTVGIKGGAMSNPPTPLGPTPTATPTLMSARSVPAMSPLATGTPKTPGRGLRQKMIDELKNVRRKSPPPDKNTPSLTPMIPGASAGTMPPPLSLNVTMNDDYRSSQGEDGRASGSGAESPQIQGKTKGCAICERSFTVFRAKHTCKLCARRICDDCSKNRVKLNRRLERKKGSRLCDPCARKYVQGNVPMMSPDASPMLAPQSALQRRHSVPAQGFMRTPSGTLINTAATGNGKLATTSLSQSLSESSSANSSSGAVGKSASTTKKQFHDSHLRVRHWILLAAITTLVFLRILVGRVSAPALADGEGDRVNVSFLMSPRYFLARSLDSVLSIKILGCYILGLVVFDEIVRTKNKRTVKATRSVVPTRRKRTISALSEKSKAQLATTACPEQDDDEVLEVDTGDKVEETGFNLEKLIVSLEDAAVNQRSGANNDELKVSAFLSCCESICGFVLVFGRATSFAGSTVGAYITSIDGNLATWPAPTGNASLPWKDRSLRAVVEREVELKIASIGGKKKPSCSRCILRLLWFVEFVEACVKYTLIESTDENCSVGASKAYEETIGSRHPWIIRKGVNSALSSIPSRSAILADLNLSNCSPEDAAARLKVSQNYMKAIVAEIHNVLKHHELLDIK</sequence>
<dbReference type="GO" id="GO:0008270">
    <property type="term" value="F:zinc ion binding"/>
    <property type="evidence" value="ECO:0007669"/>
    <property type="project" value="UniProtKB-KW"/>
</dbReference>
<dbReference type="InterPro" id="IPR011011">
    <property type="entry name" value="Znf_FYVE_PHD"/>
</dbReference>
<dbReference type="SMART" id="SM00064">
    <property type="entry name" value="FYVE"/>
    <property type="match status" value="1"/>
</dbReference>
<dbReference type="InterPro" id="IPR000306">
    <property type="entry name" value="Znf_FYVE"/>
</dbReference>
<feature type="region of interest" description="Disordered" evidence="5">
    <location>
        <begin position="1"/>
        <end position="20"/>
    </location>
</feature>
<dbReference type="GO" id="GO:1902387">
    <property type="term" value="F:ceramide 1-phosphate binding"/>
    <property type="evidence" value="ECO:0007669"/>
    <property type="project" value="TreeGrafter"/>
</dbReference>
<dbReference type="Pfam" id="PF01363">
    <property type="entry name" value="FYVE"/>
    <property type="match status" value="1"/>
</dbReference>
<evidence type="ECO:0000256" key="1">
    <source>
        <dbReference type="ARBA" id="ARBA00022723"/>
    </source>
</evidence>
<evidence type="ECO:0000313" key="8">
    <source>
        <dbReference type="Proteomes" id="UP000019132"/>
    </source>
</evidence>
<dbReference type="InterPro" id="IPR014830">
    <property type="entry name" value="Glycolipid_transfer_prot_dom"/>
</dbReference>
<dbReference type="eggNOG" id="ENOG502R98U">
    <property type="taxonomic scope" value="Eukaryota"/>
</dbReference>
<reference evidence="7" key="3">
    <citation type="submission" date="2015-02" db="UniProtKB">
        <authorList>
            <consortium name="EnsemblProtists"/>
        </authorList>
    </citation>
    <scope>IDENTIFICATION</scope>
    <source>
        <strain evidence="7">DAOM BR144</strain>
    </source>
</reference>
<keyword evidence="8" id="KW-1185">Reference proteome</keyword>
<dbReference type="InterPro" id="IPR036497">
    <property type="entry name" value="GLTP_sf"/>
</dbReference>
<dbReference type="EnsemblProtists" id="PYU1_T014258">
    <property type="protein sequence ID" value="PYU1_T014258"/>
    <property type="gene ID" value="PYU1_G014228"/>
</dbReference>
<evidence type="ECO:0000259" key="6">
    <source>
        <dbReference type="PROSITE" id="PS50178"/>
    </source>
</evidence>
<dbReference type="Proteomes" id="UP000019132">
    <property type="component" value="Unassembled WGS sequence"/>
</dbReference>
<dbReference type="GO" id="GO:1902388">
    <property type="term" value="F:ceramide 1-phosphate transfer activity"/>
    <property type="evidence" value="ECO:0007669"/>
    <property type="project" value="TreeGrafter"/>
</dbReference>
<organism evidence="7 8">
    <name type="scientific">Globisporangium ultimum (strain ATCC 200006 / CBS 805.95 / DAOM BR144)</name>
    <name type="common">Pythium ultimum</name>
    <dbReference type="NCBI Taxonomy" id="431595"/>
    <lineage>
        <taxon>Eukaryota</taxon>
        <taxon>Sar</taxon>
        <taxon>Stramenopiles</taxon>
        <taxon>Oomycota</taxon>
        <taxon>Peronosporomycetes</taxon>
        <taxon>Pythiales</taxon>
        <taxon>Pythiaceae</taxon>
        <taxon>Globisporangium</taxon>
    </lineage>
</organism>
<dbReference type="InParanoid" id="K3XAK9"/>
<dbReference type="GO" id="GO:0005829">
    <property type="term" value="C:cytosol"/>
    <property type="evidence" value="ECO:0007669"/>
    <property type="project" value="TreeGrafter"/>
</dbReference>
<dbReference type="Gene3D" id="3.30.40.10">
    <property type="entry name" value="Zinc/RING finger domain, C3HC4 (zinc finger)"/>
    <property type="match status" value="1"/>
</dbReference>
<dbReference type="EMBL" id="GL376600">
    <property type="status" value="NOT_ANNOTATED_CDS"/>
    <property type="molecule type" value="Genomic_DNA"/>
</dbReference>
<dbReference type="SUPFAM" id="SSF110004">
    <property type="entry name" value="Glycolipid transfer protein, GLTP"/>
    <property type="match status" value="1"/>
</dbReference>
<name>K3XAK9_GLOUD</name>
<dbReference type="PANTHER" id="PTHR10219">
    <property type="entry name" value="GLYCOLIPID TRANSFER PROTEIN-RELATED"/>
    <property type="match status" value="1"/>
</dbReference>
<keyword evidence="2 4" id="KW-0863">Zinc-finger</keyword>
<proteinExistence type="predicted"/>
<accession>K3XAK9</accession>
<reference evidence="8" key="1">
    <citation type="journal article" date="2010" name="Genome Biol.">
        <title>Genome sequence of the necrotrophic plant pathogen Pythium ultimum reveals original pathogenicity mechanisms and effector repertoire.</title>
        <authorList>
            <person name="Levesque C.A."/>
            <person name="Brouwer H."/>
            <person name="Cano L."/>
            <person name="Hamilton J.P."/>
            <person name="Holt C."/>
            <person name="Huitema E."/>
            <person name="Raffaele S."/>
            <person name="Robideau G.P."/>
            <person name="Thines M."/>
            <person name="Win J."/>
            <person name="Zerillo M.M."/>
            <person name="Beakes G.W."/>
            <person name="Boore J.L."/>
            <person name="Busam D."/>
            <person name="Dumas B."/>
            <person name="Ferriera S."/>
            <person name="Fuerstenberg S.I."/>
            <person name="Gachon C.M."/>
            <person name="Gaulin E."/>
            <person name="Govers F."/>
            <person name="Grenville-Briggs L."/>
            <person name="Horner N."/>
            <person name="Hostetler J."/>
            <person name="Jiang R.H."/>
            <person name="Johnson J."/>
            <person name="Krajaejun T."/>
            <person name="Lin H."/>
            <person name="Meijer H.J."/>
            <person name="Moore B."/>
            <person name="Morris P."/>
            <person name="Phuntmart V."/>
            <person name="Puiu D."/>
            <person name="Shetty J."/>
            <person name="Stajich J.E."/>
            <person name="Tripathy S."/>
            <person name="Wawra S."/>
            <person name="van West P."/>
            <person name="Whitty B.R."/>
            <person name="Coutinho P.M."/>
            <person name="Henrissat B."/>
            <person name="Martin F."/>
            <person name="Thomas P.D."/>
            <person name="Tyler B.M."/>
            <person name="De Vries R.P."/>
            <person name="Kamoun S."/>
            <person name="Yandell M."/>
            <person name="Tisserat N."/>
            <person name="Buell C.R."/>
        </authorList>
    </citation>
    <scope>NUCLEOTIDE SEQUENCE</scope>
    <source>
        <strain evidence="8">DAOM:BR144</strain>
    </source>
</reference>
<dbReference type="OMA" id="MATCNVI"/>
<reference evidence="8" key="2">
    <citation type="submission" date="2010-04" db="EMBL/GenBank/DDBJ databases">
        <authorList>
            <person name="Buell R."/>
            <person name="Hamilton J."/>
            <person name="Hostetler J."/>
        </authorList>
    </citation>
    <scope>NUCLEOTIDE SEQUENCE [LARGE SCALE GENOMIC DNA]</scope>
    <source>
        <strain evidence="8">DAOM:BR144</strain>
    </source>
</reference>
<feature type="domain" description="FYVE-type" evidence="6">
    <location>
        <begin position="148"/>
        <end position="209"/>
    </location>
</feature>
<protein>
    <recommendedName>
        <fullName evidence="6">FYVE-type domain-containing protein</fullName>
    </recommendedName>
</protein>
<dbReference type="PROSITE" id="PS50178">
    <property type="entry name" value="ZF_FYVE"/>
    <property type="match status" value="1"/>
</dbReference>
<dbReference type="Gene3D" id="1.10.3520.10">
    <property type="entry name" value="Glycolipid transfer protein"/>
    <property type="match status" value="1"/>
</dbReference>
<dbReference type="PANTHER" id="PTHR10219:SF43">
    <property type="entry name" value="GLYCOLIPID TRANSFER PROTEIN DOMAIN-CONTAINING PROTEIN"/>
    <property type="match status" value="1"/>
</dbReference>
<dbReference type="InterPro" id="IPR013083">
    <property type="entry name" value="Znf_RING/FYVE/PHD"/>
</dbReference>
<keyword evidence="1" id="KW-0479">Metal-binding</keyword>
<dbReference type="AlphaFoldDB" id="K3XAK9"/>
<dbReference type="SUPFAM" id="SSF57903">
    <property type="entry name" value="FYVE/PHD zinc finger"/>
    <property type="match status" value="1"/>
</dbReference>
<evidence type="ECO:0000256" key="5">
    <source>
        <dbReference type="SAM" id="MobiDB-lite"/>
    </source>
</evidence>
<feature type="region of interest" description="Disordered" evidence="5">
    <location>
        <begin position="265"/>
        <end position="288"/>
    </location>
</feature>
<feature type="region of interest" description="Disordered" evidence="5">
    <location>
        <begin position="31"/>
        <end position="51"/>
    </location>
</feature>
<keyword evidence="3" id="KW-0862">Zinc</keyword>
<evidence type="ECO:0000313" key="7">
    <source>
        <dbReference type="EnsemblProtists" id="PYU1_T014258"/>
    </source>
</evidence>